<reference evidence="8 9" key="1">
    <citation type="submission" date="2021-04" db="EMBL/GenBank/DDBJ databases">
        <title>Whole genome analysis of root endophytic bacterium Microbacterium paraoxydans ku-mp colonizing RP-bio226 rice variety.</title>
        <authorList>
            <person name="Ulaganathan K."/>
            <person name="Latha B."/>
        </authorList>
    </citation>
    <scope>NUCLEOTIDE SEQUENCE [LARGE SCALE GENOMIC DNA]</scope>
    <source>
        <strain evidence="9">ku-mp</strain>
    </source>
</reference>
<accession>A0ABS5IIA2</accession>
<evidence type="ECO:0000256" key="3">
    <source>
        <dbReference type="ARBA" id="ARBA00022741"/>
    </source>
</evidence>
<evidence type="ECO:0000256" key="6">
    <source>
        <dbReference type="PIRNR" id="PIRNR000535"/>
    </source>
</evidence>
<keyword evidence="4" id="KW-0418">Kinase</keyword>
<dbReference type="PANTHER" id="PTHR46566:SF5">
    <property type="entry name" value="1-PHOSPHOFRUCTOKINASE"/>
    <property type="match status" value="1"/>
</dbReference>
<dbReference type="SUPFAM" id="SSF53613">
    <property type="entry name" value="Ribokinase-like"/>
    <property type="match status" value="1"/>
</dbReference>
<keyword evidence="5" id="KW-0067">ATP-binding</keyword>
<dbReference type="InterPro" id="IPR017583">
    <property type="entry name" value="Tagatose/fructose_Pkinase"/>
</dbReference>
<organism evidence="8 9">
    <name type="scientific">Microbacterium paraoxydans</name>
    <dbReference type="NCBI Taxonomy" id="199592"/>
    <lineage>
        <taxon>Bacteria</taxon>
        <taxon>Bacillati</taxon>
        <taxon>Actinomycetota</taxon>
        <taxon>Actinomycetes</taxon>
        <taxon>Micrococcales</taxon>
        <taxon>Microbacteriaceae</taxon>
        <taxon>Microbacterium</taxon>
    </lineage>
</organism>
<dbReference type="Proteomes" id="UP000678243">
    <property type="component" value="Unassembled WGS sequence"/>
</dbReference>
<evidence type="ECO:0000256" key="5">
    <source>
        <dbReference type="ARBA" id="ARBA00022840"/>
    </source>
</evidence>
<dbReference type="Gene3D" id="3.40.1190.20">
    <property type="match status" value="1"/>
</dbReference>
<gene>
    <name evidence="8" type="ORF">KE274_00910</name>
</gene>
<feature type="domain" description="Carbohydrate kinase PfkB" evidence="7">
    <location>
        <begin position="17"/>
        <end position="287"/>
    </location>
</feature>
<dbReference type="InterPro" id="IPR029056">
    <property type="entry name" value="Ribokinase-like"/>
</dbReference>
<dbReference type="InterPro" id="IPR011611">
    <property type="entry name" value="PfkB_dom"/>
</dbReference>
<dbReference type="Pfam" id="PF00294">
    <property type="entry name" value="PfkB"/>
    <property type="match status" value="1"/>
</dbReference>
<proteinExistence type="inferred from homology"/>
<dbReference type="RefSeq" id="WP_211540030.1">
    <property type="nucleotide sequence ID" value="NZ_JAGTUK010000001.1"/>
</dbReference>
<evidence type="ECO:0000256" key="2">
    <source>
        <dbReference type="ARBA" id="ARBA00022679"/>
    </source>
</evidence>
<dbReference type="PIRSF" id="PIRSF000535">
    <property type="entry name" value="1PFK/6PFK/LacC"/>
    <property type="match status" value="1"/>
</dbReference>
<comment type="similarity">
    <text evidence="1">Belongs to the carbohydrate kinase PfkB family.</text>
</comment>
<keyword evidence="9" id="KW-1185">Reference proteome</keyword>
<evidence type="ECO:0000313" key="9">
    <source>
        <dbReference type="Proteomes" id="UP000678243"/>
    </source>
</evidence>
<dbReference type="CDD" id="cd01164">
    <property type="entry name" value="FruK_PfkB_like"/>
    <property type="match status" value="1"/>
</dbReference>
<evidence type="ECO:0000259" key="7">
    <source>
        <dbReference type="Pfam" id="PF00294"/>
    </source>
</evidence>
<dbReference type="NCBIfam" id="TIGR03168">
    <property type="entry name" value="1-PFK"/>
    <property type="match status" value="1"/>
</dbReference>
<dbReference type="PANTHER" id="PTHR46566">
    <property type="entry name" value="1-PHOSPHOFRUCTOKINASE-RELATED"/>
    <property type="match status" value="1"/>
</dbReference>
<keyword evidence="3" id="KW-0547">Nucleotide-binding</keyword>
<name>A0ABS5IIA2_9MICO</name>
<evidence type="ECO:0000313" key="8">
    <source>
        <dbReference type="EMBL" id="MBS0022659.1"/>
    </source>
</evidence>
<sequence>MILTVTPNPALDLTWRIDRLVEGGTHRADTGSARAGGKGLNVARVAHAQGAPVLALTTAGGRVGAEFADELKTSGVPHVLVPVAADTRRSIALVDESAGDTTIVNERGTGPSDAEWGALLAEVVERLPAADVLVISGSLPPGTPEALLPMLIAVGRDAGVPVIVDTSGPGLLRAADAGATVLKPNAAELAEATGSDDPVAAARTLLERGAELVLLSLGADGMLAVTHDDLLHARLEEPLAGNPTGAGDAGVAACAVLYAEGTRDPETVLRRATAWSAAAVLMPLAGDISPRWTALEQQLHVTRPDPDQFRKDPS</sequence>
<dbReference type="EMBL" id="JAGTUK010000001">
    <property type="protein sequence ID" value="MBS0022659.1"/>
    <property type="molecule type" value="Genomic_DNA"/>
</dbReference>
<protein>
    <submittedName>
        <fullName evidence="8">1-phosphofructokinase family hexose kinase</fullName>
    </submittedName>
</protein>
<evidence type="ECO:0000256" key="4">
    <source>
        <dbReference type="ARBA" id="ARBA00022777"/>
    </source>
</evidence>
<keyword evidence="2 6" id="KW-0808">Transferase</keyword>
<comment type="caution">
    <text evidence="8">The sequence shown here is derived from an EMBL/GenBank/DDBJ whole genome shotgun (WGS) entry which is preliminary data.</text>
</comment>
<evidence type="ECO:0000256" key="1">
    <source>
        <dbReference type="ARBA" id="ARBA00010688"/>
    </source>
</evidence>